<organism evidence="2 3">
    <name type="scientific">Periconia macrospinosa</name>
    <dbReference type="NCBI Taxonomy" id="97972"/>
    <lineage>
        <taxon>Eukaryota</taxon>
        <taxon>Fungi</taxon>
        <taxon>Dikarya</taxon>
        <taxon>Ascomycota</taxon>
        <taxon>Pezizomycotina</taxon>
        <taxon>Dothideomycetes</taxon>
        <taxon>Pleosporomycetidae</taxon>
        <taxon>Pleosporales</taxon>
        <taxon>Massarineae</taxon>
        <taxon>Periconiaceae</taxon>
        <taxon>Periconia</taxon>
    </lineage>
</organism>
<proteinExistence type="predicted"/>
<gene>
    <name evidence="2" type="ORF">DM02DRAFT_212750</name>
</gene>
<feature type="compositionally biased region" description="Low complexity" evidence="1">
    <location>
        <begin position="147"/>
        <end position="156"/>
    </location>
</feature>
<dbReference type="AlphaFoldDB" id="A0A2V1D9E9"/>
<name>A0A2V1D9E9_9PLEO</name>
<keyword evidence="3" id="KW-1185">Reference proteome</keyword>
<evidence type="ECO:0000313" key="3">
    <source>
        <dbReference type="Proteomes" id="UP000244855"/>
    </source>
</evidence>
<evidence type="ECO:0000313" key="2">
    <source>
        <dbReference type="EMBL" id="PVH93799.1"/>
    </source>
</evidence>
<dbReference type="EMBL" id="KZ805567">
    <property type="protein sequence ID" value="PVH93799.1"/>
    <property type="molecule type" value="Genomic_DNA"/>
</dbReference>
<dbReference type="Proteomes" id="UP000244855">
    <property type="component" value="Unassembled WGS sequence"/>
</dbReference>
<accession>A0A2V1D9E9</accession>
<feature type="compositionally biased region" description="Polar residues" evidence="1">
    <location>
        <begin position="120"/>
        <end position="134"/>
    </location>
</feature>
<feature type="region of interest" description="Disordered" evidence="1">
    <location>
        <begin position="120"/>
        <end position="162"/>
    </location>
</feature>
<sequence length="282" mass="30326">MRLPPCPSGRRHSTPVPSTSLSHDLARLGLSAEGLVAAEGAGRRAGQGRAGQHQHKHTHAYAQGQTANRTDVAVPWSGWGFLAETPAPRYGGALAHQAQTPPPLEAVSIHVLRPTNAPWSIHQSPSSLTETQTHGRPADAPSPPTHPQTVHHPPATGHRLPPARRKPIIHLVRPAWALSQPLGGIYARYTRTPFSAHRSWLLAVSFGCSTRQFGACCSLFVLPSSATMATVDSSIHRFRHHLLPDPWPAGVDMAAISNPPCQCQCLCLCLAFAWPGCVVDSW</sequence>
<protein>
    <submittedName>
        <fullName evidence="2">Uncharacterized protein</fullName>
    </submittedName>
</protein>
<feature type="region of interest" description="Disordered" evidence="1">
    <location>
        <begin position="1"/>
        <end position="21"/>
    </location>
</feature>
<reference evidence="2 3" key="1">
    <citation type="journal article" date="2018" name="Sci. Rep.">
        <title>Comparative genomics provides insights into the lifestyle and reveals functional heterogeneity of dark septate endophytic fungi.</title>
        <authorList>
            <person name="Knapp D.G."/>
            <person name="Nemeth J.B."/>
            <person name="Barry K."/>
            <person name="Hainaut M."/>
            <person name="Henrissat B."/>
            <person name="Johnson J."/>
            <person name="Kuo A."/>
            <person name="Lim J.H.P."/>
            <person name="Lipzen A."/>
            <person name="Nolan M."/>
            <person name="Ohm R.A."/>
            <person name="Tamas L."/>
            <person name="Grigoriev I.V."/>
            <person name="Spatafora J.W."/>
            <person name="Nagy L.G."/>
            <person name="Kovacs G.M."/>
        </authorList>
    </citation>
    <scope>NUCLEOTIDE SEQUENCE [LARGE SCALE GENOMIC DNA]</scope>
    <source>
        <strain evidence="2 3">DSE2036</strain>
    </source>
</reference>
<evidence type="ECO:0000256" key="1">
    <source>
        <dbReference type="SAM" id="MobiDB-lite"/>
    </source>
</evidence>